<keyword evidence="2" id="KW-1185">Reference proteome</keyword>
<name>A0ABP3ZG88_9ACTN</name>
<gene>
    <name evidence="1" type="ORF">GCM10009549_38210</name>
</gene>
<comment type="caution">
    <text evidence="1">The sequence shown here is derived from an EMBL/GenBank/DDBJ whole genome shotgun (WGS) entry which is preliminary data.</text>
</comment>
<evidence type="ECO:0000313" key="1">
    <source>
        <dbReference type="EMBL" id="GAA0919867.1"/>
    </source>
</evidence>
<proteinExistence type="predicted"/>
<protein>
    <submittedName>
        <fullName evidence="1">Uncharacterized protein</fullName>
    </submittedName>
</protein>
<dbReference type="Proteomes" id="UP001501005">
    <property type="component" value="Unassembled WGS sequence"/>
</dbReference>
<organism evidence="1 2">
    <name type="scientific">Streptomyces thermoalcalitolerans</name>
    <dbReference type="NCBI Taxonomy" id="65605"/>
    <lineage>
        <taxon>Bacteria</taxon>
        <taxon>Bacillati</taxon>
        <taxon>Actinomycetota</taxon>
        <taxon>Actinomycetes</taxon>
        <taxon>Kitasatosporales</taxon>
        <taxon>Streptomycetaceae</taxon>
        <taxon>Streptomyces</taxon>
    </lineage>
</organism>
<reference evidence="2" key="1">
    <citation type="journal article" date="2019" name="Int. J. Syst. Evol. Microbiol.">
        <title>The Global Catalogue of Microorganisms (GCM) 10K type strain sequencing project: providing services to taxonomists for standard genome sequencing and annotation.</title>
        <authorList>
            <consortium name="The Broad Institute Genomics Platform"/>
            <consortium name="The Broad Institute Genome Sequencing Center for Infectious Disease"/>
            <person name="Wu L."/>
            <person name="Ma J."/>
        </authorList>
    </citation>
    <scope>NUCLEOTIDE SEQUENCE [LARGE SCALE GENOMIC DNA]</scope>
    <source>
        <strain evidence="2">JCM 10673</strain>
    </source>
</reference>
<dbReference type="EMBL" id="BAAAHG010000033">
    <property type="protein sequence ID" value="GAA0919867.1"/>
    <property type="molecule type" value="Genomic_DNA"/>
</dbReference>
<accession>A0ABP3ZG88</accession>
<evidence type="ECO:0000313" key="2">
    <source>
        <dbReference type="Proteomes" id="UP001501005"/>
    </source>
</evidence>
<sequence length="96" mass="10824">MFRIVQKDKVRFPPEIVGRLFHSRVQPYRIQGVLPAIPPREVSDLRGDRELRQQITGCLRQDLVRAKAEVVGAGVKCGDTEIKRPGQDAAFVTRSV</sequence>